<name>A0AAD6R233_9ROSI</name>
<comment type="caution">
    <text evidence="1">The sequence shown here is derived from an EMBL/GenBank/DDBJ whole genome shotgun (WGS) entry which is preliminary data.</text>
</comment>
<proteinExistence type="predicted"/>
<gene>
    <name evidence="1" type="ORF">NC653_011274</name>
</gene>
<organism evidence="1 2">
    <name type="scientific">Populus alba x Populus x berolinensis</name>
    <dbReference type="NCBI Taxonomy" id="444605"/>
    <lineage>
        <taxon>Eukaryota</taxon>
        <taxon>Viridiplantae</taxon>
        <taxon>Streptophyta</taxon>
        <taxon>Embryophyta</taxon>
        <taxon>Tracheophyta</taxon>
        <taxon>Spermatophyta</taxon>
        <taxon>Magnoliopsida</taxon>
        <taxon>eudicotyledons</taxon>
        <taxon>Gunneridae</taxon>
        <taxon>Pentapetalae</taxon>
        <taxon>rosids</taxon>
        <taxon>fabids</taxon>
        <taxon>Malpighiales</taxon>
        <taxon>Salicaceae</taxon>
        <taxon>Saliceae</taxon>
        <taxon>Populus</taxon>
    </lineage>
</organism>
<dbReference type="EMBL" id="JAQIZT010000004">
    <property type="protein sequence ID" value="KAJ7000768.1"/>
    <property type="molecule type" value="Genomic_DNA"/>
</dbReference>
<dbReference type="AlphaFoldDB" id="A0AAD6R233"/>
<keyword evidence="2" id="KW-1185">Reference proteome</keyword>
<evidence type="ECO:0000313" key="2">
    <source>
        <dbReference type="Proteomes" id="UP001164929"/>
    </source>
</evidence>
<dbReference type="Proteomes" id="UP001164929">
    <property type="component" value="Chromosome 4"/>
</dbReference>
<reference evidence="1 2" key="1">
    <citation type="journal article" date="2023" name="Mol. Ecol. Resour.">
        <title>Chromosome-level genome assembly of a triploid poplar Populus alba 'Berolinensis'.</title>
        <authorList>
            <person name="Chen S."/>
            <person name="Yu Y."/>
            <person name="Wang X."/>
            <person name="Wang S."/>
            <person name="Zhang T."/>
            <person name="Zhou Y."/>
            <person name="He R."/>
            <person name="Meng N."/>
            <person name="Wang Y."/>
            <person name="Liu W."/>
            <person name="Liu Z."/>
            <person name="Liu J."/>
            <person name="Guo Q."/>
            <person name="Huang H."/>
            <person name="Sederoff R.R."/>
            <person name="Wang G."/>
            <person name="Qu G."/>
            <person name="Chen S."/>
        </authorList>
    </citation>
    <scope>NUCLEOTIDE SEQUENCE [LARGE SCALE GENOMIC DNA]</scope>
    <source>
        <strain evidence="1">SC-2020</strain>
    </source>
</reference>
<evidence type="ECO:0000313" key="1">
    <source>
        <dbReference type="EMBL" id="KAJ7000768.1"/>
    </source>
</evidence>
<protein>
    <submittedName>
        <fullName evidence="1">Uncharacterized protein</fullName>
    </submittedName>
</protein>
<sequence>MTRGSTDAIALSLRLPWSMHEKPQHKETLCSKVSLTLQGVCANLQLFKEFNLLVQFRMHYR</sequence>
<accession>A0AAD6R233</accession>